<keyword evidence="3" id="KW-1185">Reference proteome</keyword>
<name>A0A7X0HJ08_9ACTN</name>
<keyword evidence="1" id="KW-1133">Transmembrane helix</keyword>
<keyword evidence="1" id="KW-0472">Membrane</keyword>
<dbReference type="RefSeq" id="WP_185034787.1">
    <property type="nucleotide sequence ID" value="NZ_BNBN01000006.1"/>
</dbReference>
<dbReference type="AlphaFoldDB" id="A0A7X0HJ08"/>
<dbReference type="EMBL" id="JACHEM010000014">
    <property type="protein sequence ID" value="MBB6438561.1"/>
    <property type="molecule type" value="Genomic_DNA"/>
</dbReference>
<feature type="transmembrane region" description="Helical" evidence="1">
    <location>
        <begin position="12"/>
        <end position="30"/>
    </location>
</feature>
<evidence type="ECO:0000256" key="1">
    <source>
        <dbReference type="SAM" id="Phobius"/>
    </source>
</evidence>
<organism evidence="2 3">
    <name type="scientific">Streptomyces candidus</name>
    <dbReference type="NCBI Taxonomy" id="67283"/>
    <lineage>
        <taxon>Bacteria</taxon>
        <taxon>Bacillati</taxon>
        <taxon>Actinomycetota</taxon>
        <taxon>Actinomycetes</taxon>
        <taxon>Kitasatosporales</taxon>
        <taxon>Streptomycetaceae</taxon>
        <taxon>Streptomyces</taxon>
    </lineage>
</organism>
<evidence type="ECO:0000313" key="3">
    <source>
        <dbReference type="Proteomes" id="UP000540423"/>
    </source>
</evidence>
<protein>
    <submittedName>
        <fullName evidence="2">Uncharacterized protein</fullName>
    </submittedName>
</protein>
<sequence>MMPDPAAPTALAYLALALPGALLAGLLALGRYEEVLLTPRTAAHRRPHARHARR</sequence>
<dbReference type="Proteomes" id="UP000540423">
    <property type="component" value="Unassembled WGS sequence"/>
</dbReference>
<gene>
    <name evidence="2" type="ORF">HNQ79_005073</name>
</gene>
<comment type="caution">
    <text evidence="2">The sequence shown here is derived from an EMBL/GenBank/DDBJ whole genome shotgun (WGS) entry which is preliminary data.</text>
</comment>
<proteinExistence type="predicted"/>
<accession>A0A7X0HJ08</accession>
<evidence type="ECO:0000313" key="2">
    <source>
        <dbReference type="EMBL" id="MBB6438561.1"/>
    </source>
</evidence>
<keyword evidence="1" id="KW-0812">Transmembrane</keyword>
<reference evidence="2 3" key="1">
    <citation type="submission" date="2020-08" db="EMBL/GenBank/DDBJ databases">
        <title>Genomic Encyclopedia of Type Strains, Phase IV (KMG-IV): sequencing the most valuable type-strain genomes for metagenomic binning, comparative biology and taxonomic classification.</title>
        <authorList>
            <person name="Goeker M."/>
        </authorList>
    </citation>
    <scope>NUCLEOTIDE SEQUENCE [LARGE SCALE GENOMIC DNA]</scope>
    <source>
        <strain evidence="2 3">DSM 40141</strain>
    </source>
</reference>